<dbReference type="InterPro" id="IPR006868">
    <property type="entry name" value="DUF630"/>
</dbReference>
<reference evidence="5" key="1">
    <citation type="journal article" date="2015" name="Nat. Plants">
        <title>Genome expansion of Arabis alpina linked with retrotransposition and reduced symmetric DNA methylation.</title>
        <authorList>
            <person name="Willing E.M."/>
            <person name="Rawat V."/>
            <person name="Mandakova T."/>
            <person name="Maumus F."/>
            <person name="James G.V."/>
            <person name="Nordstroem K.J."/>
            <person name="Becker C."/>
            <person name="Warthmann N."/>
            <person name="Chica C."/>
            <person name="Szarzynska B."/>
            <person name="Zytnicki M."/>
            <person name="Albani M.C."/>
            <person name="Kiefer C."/>
            <person name="Bergonzi S."/>
            <person name="Castaings L."/>
            <person name="Mateos J.L."/>
            <person name="Berns M.C."/>
            <person name="Bujdoso N."/>
            <person name="Piofczyk T."/>
            <person name="de Lorenzo L."/>
            <person name="Barrero-Sicilia C."/>
            <person name="Mateos I."/>
            <person name="Piednoel M."/>
            <person name="Hagmann J."/>
            <person name="Chen-Min-Tao R."/>
            <person name="Iglesias-Fernandez R."/>
            <person name="Schuster S.C."/>
            <person name="Alonso-Blanco C."/>
            <person name="Roudier F."/>
            <person name="Carbonero P."/>
            <person name="Paz-Ares J."/>
            <person name="Davis S.J."/>
            <person name="Pecinka A."/>
            <person name="Quesneville H."/>
            <person name="Colot V."/>
            <person name="Lysak M.A."/>
            <person name="Weigel D."/>
            <person name="Coupland G."/>
            <person name="Schneeberger K."/>
        </authorList>
    </citation>
    <scope>NUCLEOTIDE SEQUENCE [LARGE SCALE GENOMIC DNA]</scope>
    <source>
        <strain evidence="5">cv. Pajares</strain>
    </source>
</reference>
<accession>A0A087H6B1</accession>
<dbReference type="Gramene" id="KFK37663">
    <property type="protein sequence ID" value="KFK37663"/>
    <property type="gene ID" value="AALP_AA3G012400"/>
</dbReference>
<feature type="region of interest" description="Disordered" evidence="1">
    <location>
        <begin position="225"/>
        <end position="250"/>
    </location>
</feature>
<name>A0A087H6B1_ARAAL</name>
<dbReference type="OMA" id="LNLCRER"/>
<dbReference type="Proteomes" id="UP000029120">
    <property type="component" value="Chromosome 3"/>
</dbReference>
<protein>
    <recommendedName>
        <fullName evidence="6">DUF630 domain-containing protein</fullName>
    </recommendedName>
</protein>
<dbReference type="AlphaFoldDB" id="A0A087H6B1"/>
<gene>
    <name evidence="4" type="ordered locus">AALP_Aa3g012400</name>
</gene>
<dbReference type="Pfam" id="PF04783">
    <property type="entry name" value="DUF630"/>
    <property type="match status" value="1"/>
</dbReference>
<evidence type="ECO:0000313" key="4">
    <source>
        <dbReference type="EMBL" id="KFK37663.1"/>
    </source>
</evidence>
<evidence type="ECO:0008006" key="6">
    <source>
        <dbReference type="Google" id="ProtNLM"/>
    </source>
</evidence>
<proteinExistence type="predicted"/>
<evidence type="ECO:0000259" key="2">
    <source>
        <dbReference type="Pfam" id="PF04782"/>
    </source>
</evidence>
<dbReference type="PANTHER" id="PTHR21450:SF43">
    <property type="entry name" value="DUF630 FAMILY PROTEIN"/>
    <property type="match status" value="1"/>
</dbReference>
<sequence>MGIVADLMGIFASKGDNKTPLLNLCKERKQLIKAARDARFHLAKSHLLYFQSLLDFSNALNDFVHKDLVVIPYSSDDSSSELICSGSDSDSDSDADCLVCDGSQPGPVSNNGGNKVEQVLEPEFVSVTEDDQDPQKPVAQGNQTCGSSNNVGLGFFKEENFVSASVEDVMMGGSQNPSFVEQNSFAGPDLLGAVGTSNVEESPSIANVVDEVGTSNVEASPCHNGEVASNDDGSSESCVQETQKTPEIDPEETRLDEEVCDEGYESSSSSFSELSGSGLNDLRKIVEKINCICEKAASSSEMSELLEASKVVHHQALGDLFKGFASRVLGTSKYTRILLSRRGLCQEDLAGSLSMTLEKLYMWEKKVYAEVIVEEELRVLYDKAYKILKHLDQTGAESNKIDEARAVVKLHLSNINVSVRAVESFSMRIHKIRDEELWFQVIGIINGFKEMWRFLAKCHHKQFRAIARSKSCVHIVEKGSSSRKATQKVEEKIRRYRESLRGYIDAQRGFVKQLNELLNRNIMEDDDETEVEAPEIFRVCGEWLREIESVEEVKVLSVVEEMGSRFRGLGLKQVEEEKQRMRTERLCKELQKKTSEVEEL</sequence>
<evidence type="ECO:0000256" key="1">
    <source>
        <dbReference type="SAM" id="MobiDB-lite"/>
    </source>
</evidence>
<dbReference type="EMBL" id="CM002871">
    <property type="protein sequence ID" value="KFK37663.1"/>
    <property type="molecule type" value="Genomic_DNA"/>
</dbReference>
<evidence type="ECO:0000259" key="3">
    <source>
        <dbReference type="Pfam" id="PF04783"/>
    </source>
</evidence>
<dbReference type="InterPro" id="IPR006867">
    <property type="entry name" value="DUF632"/>
</dbReference>
<feature type="domain" description="DUF630" evidence="3">
    <location>
        <begin position="8"/>
        <end position="67"/>
    </location>
</feature>
<dbReference type="OrthoDB" id="1088490at2759"/>
<dbReference type="Pfam" id="PF04782">
    <property type="entry name" value="DUF632"/>
    <property type="match status" value="1"/>
</dbReference>
<organism evidence="4 5">
    <name type="scientific">Arabis alpina</name>
    <name type="common">Alpine rock-cress</name>
    <dbReference type="NCBI Taxonomy" id="50452"/>
    <lineage>
        <taxon>Eukaryota</taxon>
        <taxon>Viridiplantae</taxon>
        <taxon>Streptophyta</taxon>
        <taxon>Embryophyta</taxon>
        <taxon>Tracheophyta</taxon>
        <taxon>Spermatophyta</taxon>
        <taxon>Magnoliopsida</taxon>
        <taxon>eudicotyledons</taxon>
        <taxon>Gunneridae</taxon>
        <taxon>Pentapetalae</taxon>
        <taxon>rosids</taxon>
        <taxon>malvids</taxon>
        <taxon>Brassicales</taxon>
        <taxon>Brassicaceae</taxon>
        <taxon>Arabideae</taxon>
        <taxon>Arabis</taxon>
    </lineage>
</organism>
<dbReference type="eggNOG" id="ENOG502QQB7">
    <property type="taxonomic scope" value="Eukaryota"/>
</dbReference>
<keyword evidence="5" id="KW-1185">Reference proteome</keyword>
<feature type="compositionally biased region" description="Polar residues" evidence="1">
    <location>
        <begin position="231"/>
        <end position="243"/>
    </location>
</feature>
<evidence type="ECO:0000313" key="5">
    <source>
        <dbReference type="Proteomes" id="UP000029120"/>
    </source>
</evidence>
<feature type="domain" description="DUF632" evidence="2">
    <location>
        <begin position="282"/>
        <end position="565"/>
    </location>
</feature>
<dbReference type="PANTHER" id="PTHR21450">
    <property type="entry name" value="PROTEIN ALTERED PHOSPHATE STARVATION RESPONSE 1"/>
    <property type="match status" value="1"/>
</dbReference>